<dbReference type="Proteomes" id="UP000006038">
    <property type="component" value="Chromosome 1"/>
</dbReference>
<reference evidence="1" key="2">
    <citation type="submission" date="2013-04" db="UniProtKB">
        <authorList>
            <consortium name="EnsemblPlants"/>
        </authorList>
    </citation>
    <scope>IDENTIFICATION</scope>
</reference>
<reference evidence="1" key="1">
    <citation type="journal article" date="2013" name="Nat. Commun.">
        <title>Whole-genome sequencing of Oryza brachyantha reveals mechanisms underlying Oryza genome evolution.</title>
        <authorList>
            <person name="Chen J."/>
            <person name="Huang Q."/>
            <person name="Gao D."/>
            <person name="Wang J."/>
            <person name="Lang Y."/>
            <person name="Liu T."/>
            <person name="Li B."/>
            <person name="Bai Z."/>
            <person name="Luis Goicoechea J."/>
            <person name="Liang C."/>
            <person name="Chen C."/>
            <person name="Zhang W."/>
            <person name="Sun S."/>
            <person name="Liao Y."/>
            <person name="Zhang X."/>
            <person name="Yang L."/>
            <person name="Song C."/>
            <person name="Wang M."/>
            <person name="Shi J."/>
            <person name="Liu G."/>
            <person name="Liu J."/>
            <person name="Zhou H."/>
            <person name="Zhou W."/>
            <person name="Yu Q."/>
            <person name="An N."/>
            <person name="Chen Y."/>
            <person name="Cai Q."/>
            <person name="Wang B."/>
            <person name="Liu B."/>
            <person name="Min J."/>
            <person name="Huang Y."/>
            <person name="Wu H."/>
            <person name="Li Z."/>
            <person name="Zhang Y."/>
            <person name="Yin Y."/>
            <person name="Song W."/>
            <person name="Jiang J."/>
            <person name="Jackson S.A."/>
            <person name="Wing R.A."/>
            <person name="Wang J."/>
            <person name="Chen M."/>
        </authorList>
    </citation>
    <scope>NUCLEOTIDE SEQUENCE [LARGE SCALE GENOMIC DNA]</scope>
    <source>
        <strain evidence="1">cv. IRGC 101232</strain>
    </source>
</reference>
<dbReference type="EnsemblPlants" id="OB01G32790.1">
    <property type="protein sequence ID" value="OB01G32790.1"/>
    <property type="gene ID" value="OB01G32790"/>
</dbReference>
<keyword evidence="2" id="KW-1185">Reference proteome</keyword>
<evidence type="ECO:0000313" key="2">
    <source>
        <dbReference type="Proteomes" id="UP000006038"/>
    </source>
</evidence>
<accession>J3L223</accession>
<evidence type="ECO:0000313" key="1">
    <source>
        <dbReference type="EnsemblPlants" id="OB01G32790.1"/>
    </source>
</evidence>
<proteinExistence type="predicted"/>
<sequence>MPILHVNTNEDELQARTTHIAGERARSLAASPTYVHLCSTGLTSRKEQVGYKLDWLIKQGLWS</sequence>
<dbReference type="AlphaFoldDB" id="J3L223"/>
<dbReference type="Gramene" id="OB01G32790.1">
    <property type="protein sequence ID" value="OB01G32790.1"/>
    <property type="gene ID" value="OB01G32790"/>
</dbReference>
<name>J3L223_ORYBR</name>
<organism evidence="1">
    <name type="scientific">Oryza brachyantha</name>
    <name type="common">malo sina</name>
    <dbReference type="NCBI Taxonomy" id="4533"/>
    <lineage>
        <taxon>Eukaryota</taxon>
        <taxon>Viridiplantae</taxon>
        <taxon>Streptophyta</taxon>
        <taxon>Embryophyta</taxon>
        <taxon>Tracheophyta</taxon>
        <taxon>Spermatophyta</taxon>
        <taxon>Magnoliopsida</taxon>
        <taxon>Liliopsida</taxon>
        <taxon>Poales</taxon>
        <taxon>Poaceae</taxon>
        <taxon>BOP clade</taxon>
        <taxon>Oryzoideae</taxon>
        <taxon>Oryzeae</taxon>
        <taxon>Oryzinae</taxon>
        <taxon>Oryza</taxon>
    </lineage>
</organism>
<protein>
    <submittedName>
        <fullName evidence="1">Uncharacterized protein</fullName>
    </submittedName>
</protein>
<dbReference type="HOGENOM" id="CLU_2892690_0_0_1"/>